<gene>
    <name evidence="3" type="ORF">FIBSPDRAFT_1041336</name>
</gene>
<dbReference type="Proteomes" id="UP000076532">
    <property type="component" value="Unassembled WGS sequence"/>
</dbReference>
<dbReference type="GO" id="GO:0005968">
    <property type="term" value="C:Rab-protein geranylgeranyltransferase complex"/>
    <property type="evidence" value="ECO:0007669"/>
    <property type="project" value="TreeGrafter"/>
</dbReference>
<dbReference type="GO" id="GO:0007264">
    <property type="term" value="P:small GTPase-mediated signal transduction"/>
    <property type="evidence" value="ECO:0007669"/>
    <property type="project" value="InterPro"/>
</dbReference>
<dbReference type="Pfam" id="PF00996">
    <property type="entry name" value="GDI"/>
    <property type="match status" value="1"/>
</dbReference>
<evidence type="ECO:0000313" key="4">
    <source>
        <dbReference type="Proteomes" id="UP000076532"/>
    </source>
</evidence>
<dbReference type="SUPFAM" id="SSF54373">
    <property type="entry name" value="FAD-linked reductases, C-terminal domain"/>
    <property type="match status" value="1"/>
</dbReference>
<dbReference type="SUPFAM" id="SSF51905">
    <property type="entry name" value="FAD/NAD(P)-binding domain"/>
    <property type="match status" value="1"/>
</dbReference>
<accession>A0A166NXT7</accession>
<dbReference type="PANTHER" id="PTHR11787:SF4">
    <property type="entry name" value="CHM, RAB ESCORT PROTEIN 1"/>
    <property type="match status" value="1"/>
</dbReference>
<evidence type="ECO:0000256" key="2">
    <source>
        <dbReference type="SAM" id="MobiDB-lite"/>
    </source>
</evidence>
<dbReference type="PRINTS" id="PR00891">
    <property type="entry name" value="RABGDIREP"/>
</dbReference>
<keyword evidence="4" id="KW-1185">Reference proteome</keyword>
<name>A0A166NXT7_9AGAM</name>
<dbReference type="STRING" id="436010.A0A166NXT7"/>
<reference evidence="3 4" key="1">
    <citation type="journal article" date="2016" name="Mol. Biol. Evol.">
        <title>Comparative Genomics of Early-Diverging Mushroom-Forming Fungi Provides Insights into the Origins of Lignocellulose Decay Capabilities.</title>
        <authorList>
            <person name="Nagy L.G."/>
            <person name="Riley R."/>
            <person name="Tritt A."/>
            <person name="Adam C."/>
            <person name="Daum C."/>
            <person name="Floudas D."/>
            <person name="Sun H."/>
            <person name="Yadav J.S."/>
            <person name="Pangilinan J."/>
            <person name="Larsson K.H."/>
            <person name="Matsuura K."/>
            <person name="Barry K."/>
            <person name="Labutti K."/>
            <person name="Kuo R."/>
            <person name="Ohm R.A."/>
            <person name="Bhattacharya S.S."/>
            <person name="Shirouzu T."/>
            <person name="Yoshinaga Y."/>
            <person name="Martin F.M."/>
            <person name="Grigoriev I.V."/>
            <person name="Hibbett D.S."/>
        </authorList>
    </citation>
    <scope>NUCLEOTIDE SEQUENCE [LARGE SCALE GENOMIC DNA]</scope>
    <source>
        <strain evidence="3 4">CBS 109695</strain>
    </source>
</reference>
<dbReference type="InterPro" id="IPR018203">
    <property type="entry name" value="GDP_dissociation_inhibitor"/>
</dbReference>
<comment type="similarity">
    <text evidence="1">Belongs to the Rab GDI family.</text>
</comment>
<feature type="compositionally biased region" description="Basic and acidic residues" evidence="2">
    <location>
        <begin position="370"/>
        <end position="385"/>
    </location>
</feature>
<proteinExistence type="inferred from homology"/>
<evidence type="ECO:0000256" key="1">
    <source>
        <dbReference type="ARBA" id="ARBA00005593"/>
    </source>
</evidence>
<dbReference type="AlphaFoldDB" id="A0A166NXT7"/>
<dbReference type="GO" id="GO:0016192">
    <property type="term" value="P:vesicle-mediated transport"/>
    <property type="evidence" value="ECO:0007669"/>
    <property type="project" value="TreeGrafter"/>
</dbReference>
<dbReference type="GO" id="GO:0005829">
    <property type="term" value="C:cytosol"/>
    <property type="evidence" value="ECO:0007669"/>
    <property type="project" value="TreeGrafter"/>
</dbReference>
<dbReference type="PANTHER" id="PTHR11787">
    <property type="entry name" value="RAB GDP-DISSOCIATION INHIBITOR"/>
    <property type="match status" value="1"/>
</dbReference>
<feature type="region of interest" description="Disordered" evidence="2">
    <location>
        <begin position="362"/>
        <end position="385"/>
    </location>
</feature>
<dbReference type="GO" id="GO:0005634">
    <property type="term" value="C:nucleus"/>
    <property type="evidence" value="ECO:0007669"/>
    <property type="project" value="TreeGrafter"/>
</dbReference>
<dbReference type="OrthoDB" id="9446342at2759"/>
<dbReference type="InterPro" id="IPR036188">
    <property type="entry name" value="FAD/NAD-bd_sf"/>
</dbReference>
<dbReference type="Gene3D" id="3.50.50.60">
    <property type="entry name" value="FAD/NAD(P)-binding domain"/>
    <property type="match status" value="1"/>
</dbReference>
<protein>
    <submittedName>
        <fullName evidence="3">FAD/NAD(P)-binding domain-containing protein</fullName>
    </submittedName>
</protein>
<evidence type="ECO:0000313" key="3">
    <source>
        <dbReference type="EMBL" id="KZP25485.1"/>
    </source>
</evidence>
<organism evidence="3 4">
    <name type="scientific">Athelia psychrophila</name>
    <dbReference type="NCBI Taxonomy" id="1759441"/>
    <lineage>
        <taxon>Eukaryota</taxon>
        <taxon>Fungi</taxon>
        <taxon>Dikarya</taxon>
        <taxon>Basidiomycota</taxon>
        <taxon>Agaricomycotina</taxon>
        <taxon>Agaricomycetes</taxon>
        <taxon>Agaricomycetidae</taxon>
        <taxon>Atheliales</taxon>
        <taxon>Atheliaceae</taxon>
        <taxon>Athelia</taxon>
    </lineage>
</organism>
<dbReference type="Gene3D" id="3.30.519.10">
    <property type="entry name" value="Guanine Nucleotide Dissociation Inhibitor, domain 2"/>
    <property type="match status" value="1"/>
</dbReference>
<dbReference type="EMBL" id="KV417520">
    <property type="protein sequence ID" value="KZP25485.1"/>
    <property type="molecule type" value="Genomic_DNA"/>
</dbReference>
<dbReference type="GO" id="GO:0005092">
    <property type="term" value="F:GDP-dissociation inhibitor activity"/>
    <property type="evidence" value="ECO:0007669"/>
    <property type="project" value="InterPro"/>
</dbReference>
<dbReference type="Gene3D" id="1.10.405.10">
    <property type="entry name" value="Guanine Nucleotide Dissociation Inhibitor, domain 1"/>
    <property type="match status" value="1"/>
</dbReference>
<sequence length="551" mass="58729">MECVDVIILGTGLTESITAAALSKAGFKVAHIDVNPYYGSNEASLSVDELVQWATERSSGDHDHDAYMQAQAATFPYISTSASTLPQSRQYAISLAPSIIPSIGPLISSLISSGVARYGGYRLLERVGIYESGKVRDVPGSKEDVFKNKDISLVDKRRLMRFLVFAASEFEDSKELAGKGDVPFVEFLRATFSLKDNLASVIAYALAFCVVASEPTLPALRRIRSYLRAGGRYGSSPFLVGHYGGAGEIAQGFCRVAAVAGGIYILGKRVMAVQTVPPNTSVDVQPTSGEPITSFKYTVELEDLPEKLSCNVIISSSDLLPPELCPSAPTHVELPSLPVLDLTGMLRCIAIIDSPISFAVSSQTTQGSGSKEDSSTSPHDDNSHGKIDTAVIVFPPASLPGGSVTSSVQAMVTGEGSMSTPSGKWIIYISMLCCVETTGTPETMLHPYLEAILGLTVSVPADPPSTPLFTTYYSQVLPAANAPHDGLDPSVLVSPSPQPFLSEILDSTADKAEALFWKAISALKSFHYPQVDGIETIWPSDTVQEGEDQDE</sequence>